<dbReference type="HOGENOM" id="CLU_139698_5_2_10"/>
<evidence type="ECO:0000313" key="6">
    <source>
        <dbReference type="EMBL" id="ADQ78181.1"/>
    </source>
</evidence>
<feature type="domain" description="4Fe-4S ferredoxin-type" evidence="5">
    <location>
        <begin position="32"/>
        <end position="61"/>
    </location>
</feature>
<dbReference type="Pfam" id="PF12838">
    <property type="entry name" value="Fer4_7"/>
    <property type="match status" value="1"/>
</dbReference>
<evidence type="ECO:0000259" key="5">
    <source>
        <dbReference type="PROSITE" id="PS51379"/>
    </source>
</evidence>
<accession>E4T0Q6</accession>
<dbReference type="GO" id="GO:0046872">
    <property type="term" value="F:metal ion binding"/>
    <property type="evidence" value="ECO:0007669"/>
    <property type="project" value="UniProtKB-KW"/>
</dbReference>
<feature type="domain" description="4Fe-4S ferredoxin-type" evidence="5">
    <location>
        <begin position="83"/>
        <end position="112"/>
    </location>
</feature>
<sequence>MNGNNVLDTPLNLNSINMQSLKPKLNRIALAGEIRINTSSCDGCGKCVDICPNKVISLRDLSDAEIAGLPFKGRVKVFFKGRRKAYVQNINACISCKLCEKNCHESAIQAGD</sequence>
<dbReference type="KEGG" id="ppn:Palpr_0019"/>
<keyword evidence="1" id="KW-0004">4Fe-4S</keyword>
<evidence type="ECO:0000256" key="2">
    <source>
        <dbReference type="ARBA" id="ARBA00022723"/>
    </source>
</evidence>
<protein>
    <recommendedName>
        <fullName evidence="5">4Fe-4S ferredoxin-type domain-containing protein</fullName>
    </recommendedName>
</protein>
<keyword evidence="4" id="KW-0411">Iron-sulfur</keyword>
<proteinExistence type="predicted"/>
<dbReference type="InterPro" id="IPR017896">
    <property type="entry name" value="4Fe4S_Fe-S-bd"/>
</dbReference>
<keyword evidence="7" id="KW-1185">Reference proteome</keyword>
<keyword evidence="2" id="KW-0479">Metal-binding</keyword>
<dbReference type="AlphaFoldDB" id="E4T0Q6"/>
<keyword evidence="3" id="KW-0408">Iron</keyword>
<dbReference type="SUPFAM" id="SSF54862">
    <property type="entry name" value="4Fe-4S ferredoxins"/>
    <property type="match status" value="1"/>
</dbReference>
<dbReference type="Gene3D" id="3.30.70.20">
    <property type="match status" value="1"/>
</dbReference>
<reference key="1">
    <citation type="submission" date="2010-11" db="EMBL/GenBank/DDBJ databases">
        <title>The complete genome of Paludibacter propionicigenes DSM 17365.</title>
        <authorList>
            <consortium name="US DOE Joint Genome Institute (JGI-PGF)"/>
            <person name="Lucas S."/>
            <person name="Copeland A."/>
            <person name="Lapidus A."/>
            <person name="Bruce D."/>
            <person name="Goodwin L."/>
            <person name="Pitluck S."/>
            <person name="Kyrpides N."/>
            <person name="Mavromatis K."/>
            <person name="Ivanova N."/>
            <person name="Munk A.C."/>
            <person name="Brettin T."/>
            <person name="Detter J.C."/>
            <person name="Han C."/>
            <person name="Tapia R."/>
            <person name="Land M."/>
            <person name="Hauser L."/>
            <person name="Markowitz V."/>
            <person name="Cheng J.-F."/>
            <person name="Hugenholtz P."/>
            <person name="Woyke T."/>
            <person name="Wu D."/>
            <person name="Gronow S."/>
            <person name="Wellnitz S."/>
            <person name="Brambilla E."/>
            <person name="Klenk H.-P."/>
            <person name="Eisen J.A."/>
        </authorList>
    </citation>
    <scope>NUCLEOTIDE SEQUENCE</scope>
    <source>
        <strain>WB4</strain>
    </source>
</reference>
<dbReference type="PANTHER" id="PTHR43687">
    <property type="entry name" value="ADENYLYLSULFATE REDUCTASE, BETA SUBUNIT"/>
    <property type="match status" value="1"/>
</dbReference>
<dbReference type="PROSITE" id="PS51379">
    <property type="entry name" value="4FE4S_FER_2"/>
    <property type="match status" value="2"/>
</dbReference>
<gene>
    <name evidence="6" type="ordered locus">Palpr_0019</name>
</gene>
<dbReference type="eggNOG" id="COG1146">
    <property type="taxonomic scope" value="Bacteria"/>
</dbReference>
<dbReference type="GO" id="GO:0051539">
    <property type="term" value="F:4 iron, 4 sulfur cluster binding"/>
    <property type="evidence" value="ECO:0007669"/>
    <property type="project" value="UniProtKB-KW"/>
</dbReference>
<dbReference type="Proteomes" id="UP000008718">
    <property type="component" value="Chromosome"/>
</dbReference>
<name>E4T0Q6_PALPW</name>
<evidence type="ECO:0000256" key="4">
    <source>
        <dbReference type="ARBA" id="ARBA00023014"/>
    </source>
</evidence>
<dbReference type="PROSITE" id="PS00198">
    <property type="entry name" value="4FE4S_FER_1"/>
    <property type="match status" value="1"/>
</dbReference>
<evidence type="ECO:0000256" key="3">
    <source>
        <dbReference type="ARBA" id="ARBA00023004"/>
    </source>
</evidence>
<dbReference type="InterPro" id="IPR017900">
    <property type="entry name" value="4Fe4S_Fe_S_CS"/>
</dbReference>
<reference evidence="6 7" key="2">
    <citation type="journal article" date="2011" name="Stand. Genomic Sci.">
        <title>Complete genome sequence of Paludibacter propionicigenes type strain (WB4).</title>
        <authorList>
            <person name="Gronow S."/>
            <person name="Munk C."/>
            <person name="Lapidus A."/>
            <person name="Nolan M."/>
            <person name="Lucas S."/>
            <person name="Hammon N."/>
            <person name="Deshpande S."/>
            <person name="Cheng J.F."/>
            <person name="Tapia R."/>
            <person name="Han C."/>
            <person name="Goodwin L."/>
            <person name="Pitluck S."/>
            <person name="Liolios K."/>
            <person name="Ivanova N."/>
            <person name="Mavromatis K."/>
            <person name="Mikhailova N."/>
            <person name="Pati A."/>
            <person name="Chen A."/>
            <person name="Palaniappan K."/>
            <person name="Land M."/>
            <person name="Hauser L."/>
            <person name="Chang Y.J."/>
            <person name="Jeffries C.D."/>
            <person name="Brambilla E."/>
            <person name="Rohde M."/>
            <person name="Goker M."/>
            <person name="Detter J.C."/>
            <person name="Woyke T."/>
            <person name="Bristow J."/>
            <person name="Eisen J.A."/>
            <person name="Markowitz V."/>
            <person name="Hugenholtz P."/>
            <person name="Kyrpides N.C."/>
            <person name="Klenk H.P."/>
        </authorList>
    </citation>
    <scope>NUCLEOTIDE SEQUENCE [LARGE SCALE GENOMIC DNA]</scope>
    <source>
        <strain evidence="7">DSM 17365 / JCM 13257 / WB4</strain>
    </source>
</reference>
<dbReference type="OrthoDB" id="9789936at2"/>
<dbReference type="PANTHER" id="PTHR43687:SF1">
    <property type="entry name" value="FERREDOXIN III"/>
    <property type="match status" value="1"/>
</dbReference>
<evidence type="ECO:0000313" key="7">
    <source>
        <dbReference type="Proteomes" id="UP000008718"/>
    </source>
</evidence>
<dbReference type="EMBL" id="CP002345">
    <property type="protein sequence ID" value="ADQ78181.1"/>
    <property type="molecule type" value="Genomic_DNA"/>
</dbReference>
<organism evidence="6 7">
    <name type="scientific">Paludibacter propionicigenes (strain DSM 17365 / JCM 13257 / WB4)</name>
    <dbReference type="NCBI Taxonomy" id="694427"/>
    <lineage>
        <taxon>Bacteria</taxon>
        <taxon>Pseudomonadati</taxon>
        <taxon>Bacteroidota</taxon>
        <taxon>Bacteroidia</taxon>
        <taxon>Bacteroidales</taxon>
        <taxon>Paludibacteraceae</taxon>
        <taxon>Paludibacter</taxon>
    </lineage>
</organism>
<evidence type="ECO:0000256" key="1">
    <source>
        <dbReference type="ARBA" id="ARBA00022485"/>
    </source>
</evidence>
<dbReference type="InterPro" id="IPR050572">
    <property type="entry name" value="Fe-S_Ferredoxin"/>
</dbReference>
<dbReference type="STRING" id="694427.Palpr_0019"/>